<dbReference type="GO" id="GO:0003677">
    <property type="term" value="F:DNA binding"/>
    <property type="evidence" value="ECO:0007669"/>
    <property type="project" value="TreeGrafter"/>
</dbReference>
<reference evidence="2 3" key="1">
    <citation type="journal article" date="2018" name="MBio">
        <title>Comparative Genomics Reveals the Core Gene Toolbox for the Fungus-Insect Symbiosis.</title>
        <authorList>
            <person name="Wang Y."/>
            <person name="Stata M."/>
            <person name="Wang W."/>
            <person name="Stajich J.E."/>
            <person name="White M.M."/>
            <person name="Moncalvo J.M."/>
        </authorList>
    </citation>
    <scope>NUCLEOTIDE SEQUENCE [LARGE SCALE GENOMIC DNA]</scope>
    <source>
        <strain evidence="2 3">AUS-77-4</strain>
    </source>
</reference>
<evidence type="ECO:0008006" key="4">
    <source>
        <dbReference type="Google" id="ProtNLM"/>
    </source>
</evidence>
<feature type="compositionally biased region" description="Polar residues" evidence="1">
    <location>
        <begin position="443"/>
        <end position="452"/>
    </location>
</feature>
<feature type="region of interest" description="Disordered" evidence="1">
    <location>
        <begin position="207"/>
        <end position="247"/>
    </location>
</feature>
<dbReference type="PANTHER" id="PTHR28027">
    <property type="entry name" value="TRANSCRIPTIONAL REGULATOR MIT1"/>
    <property type="match status" value="1"/>
</dbReference>
<gene>
    <name evidence="2" type="ORF">BB559_003605</name>
</gene>
<evidence type="ECO:0000313" key="2">
    <source>
        <dbReference type="EMBL" id="PVU92781.1"/>
    </source>
</evidence>
<dbReference type="PANTHER" id="PTHR28027:SF1">
    <property type="entry name" value="CAMP INDEPENDENT REGULATORY PROTEIN (AFU_ORTHOLOGUE AFUA_3G09640)"/>
    <property type="match status" value="1"/>
</dbReference>
<dbReference type="InterPro" id="IPR018608">
    <property type="entry name" value="Gti1/Pac2"/>
</dbReference>
<dbReference type="Proteomes" id="UP000245699">
    <property type="component" value="Unassembled WGS sequence"/>
</dbReference>
<dbReference type="AlphaFoldDB" id="A0A2T9YKB4"/>
<keyword evidence="3" id="KW-1185">Reference proteome</keyword>
<protein>
    <recommendedName>
        <fullName evidence="4">cAMP-independent regulatory protein pac2</fullName>
    </recommendedName>
</protein>
<dbReference type="EMBL" id="MBFT01000347">
    <property type="protein sequence ID" value="PVU92781.1"/>
    <property type="molecule type" value="Genomic_DNA"/>
</dbReference>
<comment type="caution">
    <text evidence="2">The sequence shown here is derived from an EMBL/GenBank/DDBJ whole genome shotgun (WGS) entry which is preliminary data.</text>
</comment>
<name>A0A2T9YKB4_9FUNG</name>
<feature type="compositionally biased region" description="Polar residues" evidence="1">
    <location>
        <begin position="219"/>
        <end position="241"/>
    </location>
</feature>
<feature type="compositionally biased region" description="Low complexity" evidence="1">
    <location>
        <begin position="430"/>
        <end position="440"/>
    </location>
</feature>
<feature type="region of interest" description="Disordered" evidence="1">
    <location>
        <begin position="430"/>
        <end position="452"/>
    </location>
</feature>
<dbReference type="Pfam" id="PF09729">
    <property type="entry name" value="Gti1_Pac2"/>
    <property type="match status" value="1"/>
</dbReference>
<proteinExistence type="predicted"/>
<accession>A0A2T9YKB4</accession>
<evidence type="ECO:0000256" key="1">
    <source>
        <dbReference type="SAM" id="MobiDB-lite"/>
    </source>
</evidence>
<organism evidence="2 3">
    <name type="scientific">Furculomyces boomerangus</name>
    <dbReference type="NCBI Taxonomy" id="61424"/>
    <lineage>
        <taxon>Eukaryota</taxon>
        <taxon>Fungi</taxon>
        <taxon>Fungi incertae sedis</taxon>
        <taxon>Zoopagomycota</taxon>
        <taxon>Kickxellomycotina</taxon>
        <taxon>Harpellomycetes</taxon>
        <taxon>Harpellales</taxon>
        <taxon>Harpellaceae</taxon>
        <taxon>Furculomyces</taxon>
    </lineage>
</organism>
<evidence type="ECO:0000313" key="3">
    <source>
        <dbReference type="Proteomes" id="UP000245699"/>
    </source>
</evidence>
<sequence length="483" mass="54623">METYCGYIDSTNDTLLIFEACRLGLLKYVQRRLTEDERSKIKSGSIYVWDENESGIKRWTDGKCWSPSRVNGCFLSYHELDARRSSYSAISDPKSKLSISVSQWDQTDPSNSNIKKSGLIKKAMSVFNSYGNKLHLICYYKKDHITSGKLSVPSADPRLKNISIPRDMYPEMVPELIHSIADCPPLGLPNLPLKNIDNKPFVLSNNKRKSDQIADKPFNSANSQPRHTKSVSTADHTSDPYQPNREYWLSRKSSSTVQFSGHRSSISHLSTNKLLISINNIDESEDTNYTNSDYKFNAKRIKSSPLNITFPLPNNSPSFNTQYFQTNNDLSNKFKPRLDTLAAIAVQDSLNPNVYSAPPTIGIFDKGTFKNKRNYGDISSVGVNQNNFNKFSGRSSSISIPSITKKLQESPTQFRTNSYELAPETRNFSIPPGSSSLLESLPHRSTNQRSSISDSFRINHPYYLPSREDKRQLAALRSTMFKI</sequence>
<dbReference type="OrthoDB" id="5572844at2759"/>